<protein>
    <recommendedName>
        <fullName evidence="5">Helicase XPB/Ssl2 N-terminal domain-containing protein</fullName>
    </recommendedName>
</protein>
<feature type="domain" description="Helicase XPB/Ssl2 N-terminal" evidence="2">
    <location>
        <begin position="475"/>
        <end position="597"/>
    </location>
</feature>
<comment type="caution">
    <text evidence="3">The sequence shown here is derived from an EMBL/GenBank/DDBJ whole genome shotgun (WGS) entry which is preliminary data.</text>
</comment>
<dbReference type="EMBL" id="JACCBE010000001">
    <property type="protein sequence ID" value="NYD56347.1"/>
    <property type="molecule type" value="Genomic_DNA"/>
</dbReference>
<organism evidence="3 4">
    <name type="scientific">Nocardioides marinisabuli</name>
    <dbReference type="NCBI Taxonomy" id="419476"/>
    <lineage>
        <taxon>Bacteria</taxon>
        <taxon>Bacillati</taxon>
        <taxon>Actinomycetota</taxon>
        <taxon>Actinomycetes</taxon>
        <taxon>Propionibacteriales</taxon>
        <taxon>Nocardioidaceae</taxon>
        <taxon>Nocardioides</taxon>
    </lineage>
</organism>
<keyword evidence="4" id="KW-1185">Reference proteome</keyword>
<dbReference type="Pfam" id="PF13625">
    <property type="entry name" value="Helicase_C_3"/>
    <property type="match status" value="1"/>
</dbReference>
<dbReference type="PROSITE" id="PS52050">
    <property type="entry name" value="WYL"/>
    <property type="match status" value="1"/>
</dbReference>
<proteinExistence type="predicted"/>
<dbReference type="Pfam" id="PF13280">
    <property type="entry name" value="WYL"/>
    <property type="match status" value="1"/>
</dbReference>
<dbReference type="InterPro" id="IPR032830">
    <property type="entry name" value="XPB/Ssl2_N"/>
</dbReference>
<dbReference type="Proteomes" id="UP000516957">
    <property type="component" value="Unassembled WGS sequence"/>
</dbReference>
<evidence type="ECO:0008006" key="5">
    <source>
        <dbReference type="Google" id="ProtNLM"/>
    </source>
</evidence>
<evidence type="ECO:0000313" key="3">
    <source>
        <dbReference type="EMBL" id="NYD56347.1"/>
    </source>
</evidence>
<feature type="domain" description="WYL" evidence="1">
    <location>
        <begin position="691"/>
        <end position="752"/>
    </location>
</feature>
<evidence type="ECO:0000259" key="2">
    <source>
        <dbReference type="Pfam" id="PF13625"/>
    </source>
</evidence>
<dbReference type="AlphaFoldDB" id="A0A7Y9JNX9"/>
<evidence type="ECO:0000259" key="1">
    <source>
        <dbReference type="Pfam" id="PF13280"/>
    </source>
</evidence>
<gene>
    <name evidence="3" type="ORF">BKA08_000585</name>
</gene>
<evidence type="ECO:0000313" key="4">
    <source>
        <dbReference type="Proteomes" id="UP000516957"/>
    </source>
</evidence>
<dbReference type="RefSeq" id="WP_179614261.1">
    <property type="nucleotide sequence ID" value="NZ_CP059163.1"/>
</dbReference>
<accession>A0A7Y9JNX9</accession>
<reference evidence="3 4" key="1">
    <citation type="submission" date="2020-07" db="EMBL/GenBank/DDBJ databases">
        <title>Sequencing the genomes of 1000 actinobacteria strains.</title>
        <authorList>
            <person name="Klenk H.-P."/>
        </authorList>
    </citation>
    <scope>NUCLEOTIDE SEQUENCE [LARGE SCALE GENOMIC DNA]</scope>
    <source>
        <strain evidence="3 4">DSM 18965</strain>
    </source>
</reference>
<name>A0A7Y9JNX9_9ACTN</name>
<dbReference type="InterPro" id="IPR026881">
    <property type="entry name" value="WYL_dom"/>
</dbReference>
<sequence>MSAEGFRTLADQLRSWPDARLSRLLLARPDLATPAPHDSGQLASRAATRSSLLRALDQLTRLELCVLDALVVAGQTTRAELVSLVHADPAATTAALEHLTDLALVWDSPTGPRVLSGVAEGLAGGPGAGVSGLRTRSPEPVDPAVVAARLAELSAPARTLLEHVLDHGGEATTGTSRHTVTAAEAATPAEELLARRLLVPRGGGSVVLPGEVGLVLRGGRTTTEPVDDVPALPTTERSAAMVDKVAAGAAFEAVRRVELLLDHWGTQPPAALRSGGLGVRDLRAASALLHVDEPTTALLVETASAAGLLATGQGAEGEAAWLPTDELDRWSTRSPAERWWVLARAWWDSARLPGLVGTRDPAGKTWNALAPELAGVHQVETRHLTLRELAAVPAGEVLASGTGLPALVARVAWLRPRRPRTRADQVAWALSEAEALGVAGLGGVASYVAGLVGDGDGAAAVAALDALMPPPVDHVLLQADLTAVAPGPLESTLAKRLQLLADVESRGGATVYRFTSSSVRRALDTGWSAVEVHDFISSVSRTPVPQPLSYLVDDTARTFGSIRVGHAEAFLRADDEAALSEVLHHPKAASLGLRRIAPTVLVSATPLDVLLPRLRELGAAPVVEGPDGTVRVARPDQLRARTPRDRRPEGLRAARGSATVAAVVTAVRAGDRAASSRPAGAGQALSPSGSLAALREAVETGASVLIGYVDNHGTRSERVVDPRSVEGGTLTAHDHRADDLRSFAVHRITSVAPVSP</sequence>